<dbReference type="SUPFAM" id="SSF88713">
    <property type="entry name" value="Glycoside hydrolase/deacetylase"/>
    <property type="match status" value="1"/>
</dbReference>
<evidence type="ECO:0000259" key="1">
    <source>
        <dbReference type="PROSITE" id="PS51677"/>
    </source>
</evidence>
<dbReference type="Proteomes" id="UP001228376">
    <property type="component" value="Unassembled WGS sequence"/>
</dbReference>
<sequence>MHRQFVKYIHVIIFLLLLLTTWNSSYNPFLDQNIKNNKNIMETMKHDDPLYQEIKSKSKQFNQSPQDAYIDRVWKKTPGLNGLKVNVSKSYEQMKEDEQFDANKLVYDQIKPKVTLKDLPASPIYRGNPDKNMVALMINVSWGTEHIPDILKTLKENNVKATFFIEGKWAKEHAEYAKMIAKEGHLIGNHAYNHPNMARMSSQQITEQITKTNEIIEAIIEKKPRYFAPPSGSFSDQVVQVAHRLQMETILWTVDTIDWKKPSVSVMMNRVMSKLHPGATILMHPTPSVSKGLDPLIKGIKEKGYKLGTLDKLLSPER</sequence>
<feature type="domain" description="NodB homology" evidence="1">
    <location>
        <begin position="132"/>
        <end position="308"/>
    </location>
</feature>
<name>A0ABU5CJ17_9BACI</name>
<dbReference type="InterPro" id="IPR002509">
    <property type="entry name" value="NODB_dom"/>
</dbReference>
<dbReference type="EMBL" id="JAROCA020000001">
    <property type="protein sequence ID" value="MDY0405837.1"/>
    <property type="molecule type" value="Genomic_DNA"/>
</dbReference>
<keyword evidence="3" id="KW-1185">Reference proteome</keyword>
<dbReference type="Pfam" id="PF01522">
    <property type="entry name" value="Polysacc_deac_1"/>
    <property type="match status" value="1"/>
</dbReference>
<organism evidence="2 3">
    <name type="scientific">Tigheibacillus jepli</name>
    <dbReference type="NCBI Taxonomy" id="3035914"/>
    <lineage>
        <taxon>Bacteria</taxon>
        <taxon>Bacillati</taxon>
        <taxon>Bacillota</taxon>
        <taxon>Bacilli</taxon>
        <taxon>Bacillales</taxon>
        <taxon>Bacillaceae</taxon>
        <taxon>Tigheibacillus</taxon>
    </lineage>
</organism>
<dbReference type="Gene3D" id="3.20.20.370">
    <property type="entry name" value="Glycoside hydrolase/deacetylase"/>
    <property type="match status" value="1"/>
</dbReference>
<proteinExistence type="predicted"/>
<reference evidence="2 3" key="1">
    <citation type="submission" date="2023-10" db="EMBL/GenBank/DDBJ databases">
        <title>179-bfca-hs.</title>
        <authorList>
            <person name="Miliotis G."/>
            <person name="Sengupta P."/>
            <person name="Hameed A."/>
            <person name="Chuvochina M."/>
            <person name="Mcdonagh F."/>
            <person name="Simpson A.C."/>
            <person name="Singh N.K."/>
            <person name="Rekha P.D."/>
            <person name="Raman K."/>
            <person name="Hugenholtz P."/>
            <person name="Venkateswaran K."/>
        </authorList>
    </citation>
    <scope>NUCLEOTIDE SEQUENCE [LARGE SCALE GENOMIC DNA]</scope>
    <source>
        <strain evidence="2 3">179-BFC-A-HS</strain>
    </source>
</reference>
<dbReference type="RefSeq" id="WP_306066434.1">
    <property type="nucleotide sequence ID" value="NZ_JAROCA020000001.1"/>
</dbReference>
<dbReference type="InterPro" id="IPR014228">
    <property type="entry name" value="Spore_polysacc_deacetyl_YlxY"/>
</dbReference>
<comment type="caution">
    <text evidence="2">The sequence shown here is derived from an EMBL/GenBank/DDBJ whole genome shotgun (WGS) entry which is preliminary data.</text>
</comment>
<protein>
    <submittedName>
        <fullName evidence="2">Polysaccharide deacetylase family protein</fullName>
    </submittedName>
</protein>
<evidence type="ECO:0000313" key="2">
    <source>
        <dbReference type="EMBL" id="MDY0405837.1"/>
    </source>
</evidence>
<dbReference type="PANTHER" id="PTHR10587:SF80">
    <property type="entry name" value="CHITOOLIGOSACCHARIDE DEACETYLASE"/>
    <property type="match status" value="1"/>
</dbReference>
<accession>A0ABU5CJ17</accession>
<dbReference type="InterPro" id="IPR011330">
    <property type="entry name" value="Glyco_hydro/deAcase_b/a-brl"/>
</dbReference>
<dbReference type="InterPro" id="IPR050248">
    <property type="entry name" value="Polysacc_deacetylase_ArnD"/>
</dbReference>
<dbReference type="CDD" id="cd10950">
    <property type="entry name" value="CE4_BsYlxY_like"/>
    <property type="match status" value="1"/>
</dbReference>
<dbReference type="PANTHER" id="PTHR10587">
    <property type="entry name" value="GLYCOSYL TRANSFERASE-RELATED"/>
    <property type="match status" value="1"/>
</dbReference>
<gene>
    <name evidence="2" type="ORF">P5G51_010920</name>
</gene>
<dbReference type="NCBIfam" id="TIGR02873">
    <property type="entry name" value="spore_ylxY"/>
    <property type="match status" value="1"/>
</dbReference>
<dbReference type="PROSITE" id="PS51677">
    <property type="entry name" value="NODB"/>
    <property type="match status" value="1"/>
</dbReference>
<evidence type="ECO:0000313" key="3">
    <source>
        <dbReference type="Proteomes" id="UP001228376"/>
    </source>
</evidence>